<evidence type="ECO:0000256" key="1">
    <source>
        <dbReference type="ARBA" id="ARBA00000085"/>
    </source>
</evidence>
<dbReference type="InterPro" id="IPR050482">
    <property type="entry name" value="Sensor_HK_TwoCompSys"/>
</dbReference>
<keyword evidence="6" id="KW-0418">Kinase</keyword>
<dbReference type="Gene3D" id="1.20.5.1930">
    <property type="match status" value="1"/>
</dbReference>
<name>A0ABS3UAT0_9ACTN</name>
<feature type="domain" description="Histidine kinase/HSP90-like ATPase" evidence="10">
    <location>
        <begin position="232"/>
        <end position="322"/>
    </location>
</feature>
<keyword evidence="3" id="KW-0597">Phosphoprotein</keyword>
<protein>
    <recommendedName>
        <fullName evidence="2">histidine kinase</fullName>
        <ecNumber evidence="2">2.7.13.3</ecNumber>
    </recommendedName>
</protein>
<keyword evidence="7" id="KW-0067">ATP-binding</keyword>
<evidence type="ECO:0000256" key="3">
    <source>
        <dbReference type="ARBA" id="ARBA00022553"/>
    </source>
</evidence>
<evidence type="ECO:0000313" key="11">
    <source>
        <dbReference type="EMBL" id="MBO3735848.1"/>
    </source>
</evidence>
<evidence type="ECO:0000256" key="9">
    <source>
        <dbReference type="SAM" id="Phobius"/>
    </source>
</evidence>
<keyword evidence="9" id="KW-0812">Transmembrane</keyword>
<dbReference type="RefSeq" id="WP_208499811.1">
    <property type="nucleotide sequence ID" value="NZ_JAGFNP010000019.1"/>
</dbReference>
<feature type="transmembrane region" description="Helical" evidence="9">
    <location>
        <begin position="79"/>
        <end position="96"/>
    </location>
</feature>
<dbReference type="PANTHER" id="PTHR24421:SF10">
    <property type="entry name" value="NITRATE_NITRITE SENSOR PROTEIN NARQ"/>
    <property type="match status" value="1"/>
</dbReference>
<sequence length="333" mass="35748">MRLGRIRDQALLAVIALAGLVDGVATFAVPMSRQALLVLVAAAAYLHGWRLTVRYGWWILGGVAVLGVLLGATSDRDPFITLLTFGSFVVLPWLIGRFRRQQADLIAAAAERVTRLERERELVAGRARAQERARIATDMHDSLGHELALIALRAGALELSPAMTGENREAAAALRRNAVDATDRLRETIGILREEQAPAAPLDESVEALVERAVDAGMRVDFATDAVPLPPLAGRTVHRVVQESLTNAARHAPGAKVEVTVKVVDAMARVSVRNSGRHVEIASGKGSGLVGLEERVRLLGGTFKAGPVGDGFEVRAEVPLENAKIDVTWQGSR</sequence>
<keyword evidence="4" id="KW-0808">Transferase</keyword>
<keyword evidence="8" id="KW-0902">Two-component regulatory system</keyword>
<comment type="caution">
    <text evidence="11">The sequence shown here is derived from an EMBL/GenBank/DDBJ whole genome shotgun (WGS) entry which is preliminary data.</text>
</comment>
<evidence type="ECO:0000259" key="10">
    <source>
        <dbReference type="SMART" id="SM00387"/>
    </source>
</evidence>
<dbReference type="Pfam" id="PF07730">
    <property type="entry name" value="HisKA_3"/>
    <property type="match status" value="1"/>
</dbReference>
<evidence type="ECO:0000256" key="4">
    <source>
        <dbReference type="ARBA" id="ARBA00022679"/>
    </source>
</evidence>
<feature type="transmembrane region" description="Helical" evidence="9">
    <location>
        <begin position="55"/>
        <end position="73"/>
    </location>
</feature>
<dbReference type="CDD" id="cd16917">
    <property type="entry name" value="HATPase_UhpB-NarQ-NarX-like"/>
    <property type="match status" value="1"/>
</dbReference>
<dbReference type="EC" id="2.7.13.3" evidence="2"/>
<keyword evidence="9" id="KW-1133">Transmembrane helix</keyword>
<dbReference type="EMBL" id="JAGFNP010000019">
    <property type="protein sequence ID" value="MBO3735848.1"/>
    <property type="molecule type" value="Genomic_DNA"/>
</dbReference>
<comment type="catalytic activity">
    <reaction evidence="1">
        <text>ATP + protein L-histidine = ADP + protein N-phospho-L-histidine.</text>
        <dbReference type="EC" id="2.7.13.3"/>
    </reaction>
</comment>
<dbReference type="SMART" id="SM00387">
    <property type="entry name" value="HATPase_c"/>
    <property type="match status" value="1"/>
</dbReference>
<keyword evidence="9" id="KW-0472">Membrane</keyword>
<evidence type="ECO:0000256" key="8">
    <source>
        <dbReference type="ARBA" id="ARBA00023012"/>
    </source>
</evidence>
<dbReference type="SUPFAM" id="SSF55874">
    <property type="entry name" value="ATPase domain of HSP90 chaperone/DNA topoisomerase II/histidine kinase"/>
    <property type="match status" value="1"/>
</dbReference>
<evidence type="ECO:0000256" key="2">
    <source>
        <dbReference type="ARBA" id="ARBA00012438"/>
    </source>
</evidence>
<dbReference type="Gene3D" id="3.30.565.10">
    <property type="entry name" value="Histidine kinase-like ATPase, C-terminal domain"/>
    <property type="match status" value="1"/>
</dbReference>
<dbReference type="InterPro" id="IPR003594">
    <property type="entry name" value="HATPase_dom"/>
</dbReference>
<evidence type="ECO:0000256" key="7">
    <source>
        <dbReference type="ARBA" id="ARBA00022840"/>
    </source>
</evidence>
<accession>A0ABS3UAT0</accession>
<keyword evidence="5" id="KW-0547">Nucleotide-binding</keyword>
<dbReference type="InterPro" id="IPR036890">
    <property type="entry name" value="HATPase_C_sf"/>
</dbReference>
<reference evidence="11 12" key="1">
    <citation type="submission" date="2021-03" db="EMBL/GenBank/DDBJ databases">
        <title>Glycomyces sp. nov., a novel actinomycete isolated from soil.</title>
        <authorList>
            <person name="Yang X."/>
            <person name="Xu X."/>
        </authorList>
    </citation>
    <scope>NUCLEOTIDE SEQUENCE [LARGE SCALE GENOMIC DNA]</scope>
    <source>
        <strain evidence="11 12">NEAU-S30</strain>
    </source>
</reference>
<dbReference type="PANTHER" id="PTHR24421">
    <property type="entry name" value="NITRATE/NITRITE SENSOR PROTEIN NARX-RELATED"/>
    <property type="match status" value="1"/>
</dbReference>
<dbReference type="InterPro" id="IPR011712">
    <property type="entry name" value="Sig_transdc_His_kin_sub3_dim/P"/>
</dbReference>
<gene>
    <name evidence="11" type="ORF">J5V16_23740</name>
</gene>
<organism evidence="11 12">
    <name type="scientific">Glycomyces niveus</name>
    <dbReference type="NCBI Taxonomy" id="2820287"/>
    <lineage>
        <taxon>Bacteria</taxon>
        <taxon>Bacillati</taxon>
        <taxon>Actinomycetota</taxon>
        <taxon>Actinomycetes</taxon>
        <taxon>Glycomycetales</taxon>
        <taxon>Glycomycetaceae</taxon>
        <taxon>Glycomyces</taxon>
    </lineage>
</organism>
<dbReference type="Pfam" id="PF02518">
    <property type="entry name" value="HATPase_c"/>
    <property type="match status" value="1"/>
</dbReference>
<keyword evidence="12" id="KW-1185">Reference proteome</keyword>
<evidence type="ECO:0000256" key="6">
    <source>
        <dbReference type="ARBA" id="ARBA00022777"/>
    </source>
</evidence>
<evidence type="ECO:0000256" key="5">
    <source>
        <dbReference type="ARBA" id="ARBA00022741"/>
    </source>
</evidence>
<proteinExistence type="predicted"/>
<evidence type="ECO:0000313" key="12">
    <source>
        <dbReference type="Proteomes" id="UP000681341"/>
    </source>
</evidence>
<dbReference type="Proteomes" id="UP000681341">
    <property type="component" value="Unassembled WGS sequence"/>
</dbReference>